<dbReference type="GeneID" id="63188898"/>
<sequence>MSDTDEIRNLEEDVIVKRGGEYDHATDGRVTVTGIWQGVRQVDRARNTNDTGVIIVRYTTNQHEEVVEEDERIETLDEFLVAIE</sequence>
<dbReference type="AlphaFoldDB" id="A0A8A2VES9"/>
<dbReference type="KEGG" id="hakz:J0X25_16295"/>
<evidence type="ECO:0000313" key="1">
    <source>
        <dbReference type="EMBL" id="QSW98924.1"/>
    </source>
</evidence>
<gene>
    <name evidence="1" type="ORF">J0X25_16295</name>
</gene>
<dbReference type="RefSeq" id="WP_207288532.1">
    <property type="nucleotide sequence ID" value="NZ_CP071462.1"/>
</dbReference>
<organism evidence="1 2">
    <name type="scientific">Haloterrigena alkaliphila</name>
    <dbReference type="NCBI Taxonomy" id="2816475"/>
    <lineage>
        <taxon>Archaea</taxon>
        <taxon>Methanobacteriati</taxon>
        <taxon>Methanobacteriota</taxon>
        <taxon>Stenosarchaea group</taxon>
        <taxon>Halobacteria</taxon>
        <taxon>Halobacteriales</taxon>
        <taxon>Natrialbaceae</taxon>
        <taxon>Haloterrigena</taxon>
    </lineage>
</organism>
<accession>A0A8A2VES9</accession>
<evidence type="ECO:0000313" key="2">
    <source>
        <dbReference type="Proteomes" id="UP000663203"/>
    </source>
</evidence>
<proteinExistence type="predicted"/>
<name>A0A8A2VES9_9EURY</name>
<dbReference type="Proteomes" id="UP000663203">
    <property type="component" value="Chromosome"/>
</dbReference>
<dbReference type="EMBL" id="CP071462">
    <property type="protein sequence ID" value="QSW98924.1"/>
    <property type="molecule type" value="Genomic_DNA"/>
</dbReference>
<reference evidence="1 2" key="1">
    <citation type="submission" date="2021-03" db="EMBL/GenBank/DDBJ databases">
        <title>Haloterrigena longa sp. nov. and Haloterrigena limicola sp. nov., extremely halophilic archaea isolated from a salt lake.</title>
        <authorList>
            <person name="Henglin C."/>
        </authorList>
    </citation>
    <scope>NUCLEOTIDE SEQUENCE [LARGE SCALE GENOMIC DNA]</scope>
    <source>
        <strain evidence="1 2">KZCA68</strain>
    </source>
</reference>
<protein>
    <submittedName>
        <fullName evidence="1">Uncharacterized protein</fullName>
    </submittedName>
</protein>
<keyword evidence="2" id="KW-1185">Reference proteome</keyword>